<dbReference type="Gene3D" id="2.130.10.30">
    <property type="entry name" value="Regulator of chromosome condensation 1/beta-lactamase-inhibitor protein II"/>
    <property type="match status" value="2"/>
</dbReference>
<dbReference type="InterPro" id="IPR058923">
    <property type="entry name" value="RCC1-like_dom"/>
</dbReference>
<dbReference type="InterPro" id="IPR036116">
    <property type="entry name" value="FN3_sf"/>
</dbReference>
<dbReference type="Gene3D" id="2.60.40.1120">
    <property type="entry name" value="Carboxypeptidase-like, regulatory domain"/>
    <property type="match status" value="1"/>
</dbReference>
<evidence type="ECO:0000313" key="4">
    <source>
        <dbReference type="EMBL" id="VYU20150.1"/>
    </source>
</evidence>
<dbReference type="InterPro" id="IPR000408">
    <property type="entry name" value="Reg_chr_condens"/>
</dbReference>
<evidence type="ECO:0000256" key="2">
    <source>
        <dbReference type="SAM" id="MobiDB-lite"/>
    </source>
</evidence>
<dbReference type="PROSITE" id="PS50853">
    <property type="entry name" value="FN3"/>
    <property type="match status" value="1"/>
</dbReference>
<name>A0A6N3CU10_9FIRM</name>
<gene>
    <name evidence="4" type="ORF">RILFYP67_01294</name>
</gene>
<dbReference type="SUPFAM" id="SSF49265">
    <property type="entry name" value="Fibronectin type III"/>
    <property type="match status" value="1"/>
</dbReference>
<reference evidence="4" key="1">
    <citation type="submission" date="2019-11" db="EMBL/GenBank/DDBJ databases">
        <authorList>
            <person name="Feng L."/>
        </authorList>
    </citation>
    <scope>NUCLEOTIDE SEQUENCE</scope>
    <source>
        <strain evidence="4">RintestinalisLFYP67</strain>
    </source>
</reference>
<dbReference type="SUPFAM" id="SSF50985">
    <property type="entry name" value="RCC1/BLIP-II"/>
    <property type="match status" value="1"/>
</dbReference>
<dbReference type="InterPro" id="IPR013783">
    <property type="entry name" value="Ig-like_fold"/>
</dbReference>
<feature type="compositionally biased region" description="Acidic residues" evidence="2">
    <location>
        <begin position="35"/>
        <end position="44"/>
    </location>
</feature>
<feature type="compositionally biased region" description="Acidic residues" evidence="2">
    <location>
        <begin position="90"/>
        <end position="99"/>
    </location>
</feature>
<dbReference type="RefSeq" id="WP_015520792.1">
    <property type="nucleotide sequence ID" value="NZ_CACRUM010000059.1"/>
</dbReference>
<feature type="region of interest" description="Disordered" evidence="2">
    <location>
        <begin position="1098"/>
        <end position="1122"/>
    </location>
</feature>
<feature type="compositionally biased region" description="Acidic residues" evidence="2">
    <location>
        <begin position="71"/>
        <end position="83"/>
    </location>
</feature>
<dbReference type="SUPFAM" id="SSF49464">
    <property type="entry name" value="Carboxypeptidase regulatory domain-like"/>
    <property type="match status" value="1"/>
</dbReference>
<dbReference type="Pfam" id="PF00041">
    <property type="entry name" value="fn3"/>
    <property type="match status" value="1"/>
</dbReference>
<dbReference type="EMBL" id="CACRUM010000059">
    <property type="protein sequence ID" value="VYU20150.1"/>
    <property type="molecule type" value="Genomic_DNA"/>
</dbReference>
<dbReference type="PRINTS" id="PR00633">
    <property type="entry name" value="RCCNDNSATION"/>
</dbReference>
<accession>A0A6N3CU10</accession>
<proteinExistence type="predicted"/>
<dbReference type="InterPro" id="IPR009091">
    <property type="entry name" value="RCC1/BLIP-II"/>
</dbReference>
<dbReference type="Pfam" id="PF25390">
    <property type="entry name" value="WD40_RLD"/>
    <property type="match status" value="1"/>
</dbReference>
<protein>
    <submittedName>
        <fullName evidence="4">Regulator of chromosome condensation (RCC1) repeat protein</fullName>
    </submittedName>
</protein>
<dbReference type="PANTHER" id="PTHR22870:SF466">
    <property type="entry name" value="ANKYRIN REPEAT-CONTAINING PROTEIN"/>
    <property type="match status" value="1"/>
</dbReference>
<dbReference type="PANTHER" id="PTHR22870">
    <property type="entry name" value="REGULATOR OF CHROMOSOME CONDENSATION"/>
    <property type="match status" value="1"/>
</dbReference>
<dbReference type="InterPro" id="IPR051210">
    <property type="entry name" value="Ub_ligase/GEF_domain"/>
</dbReference>
<evidence type="ECO:0000256" key="1">
    <source>
        <dbReference type="ARBA" id="ARBA00022737"/>
    </source>
</evidence>
<dbReference type="Gene3D" id="2.60.40.10">
    <property type="entry name" value="Immunoglobulins"/>
    <property type="match status" value="1"/>
</dbReference>
<feature type="domain" description="Fibronectin type-III" evidence="3">
    <location>
        <begin position="1443"/>
        <end position="1546"/>
    </location>
</feature>
<dbReference type="InterPro" id="IPR003961">
    <property type="entry name" value="FN3_dom"/>
</dbReference>
<keyword evidence="1" id="KW-0677">Repeat</keyword>
<feature type="region of interest" description="Disordered" evidence="2">
    <location>
        <begin position="1"/>
        <end position="104"/>
    </location>
</feature>
<evidence type="ECO:0000259" key="3">
    <source>
        <dbReference type="PROSITE" id="PS50853"/>
    </source>
</evidence>
<dbReference type="Pfam" id="PF00415">
    <property type="entry name" value="RCC1"/>
    <property type="match status" value="1"/>
</dbReference>
<dbReference type="PROSITE" id="PS50012">
    <property type="entry name" value="RCC1_3"/>
    <property type="match status" value="6"/>
</dbReference>
<dbReference type="InterPro" id="IPR008969">
    <property type="entry name" value="CarboxyPept-like_regulatory"/>
</dbReference>
<organism evidence="4">
    <name type="scientific">Roseburia intestinalis</name>
    <dbReference type="NCBI Taxonomy" id="166486"/>
    <lineage>
        <taxon>Bacteria</taxon>
        <taxon>Bacillati</taxon>
        <taxon>Bacillota</taxon>
        <taxon>Clostridia</taxon>
        <taxon>Lachnospirales</taxon>
        <taxon>Lachnospiraceae</taxon>
        <taxon>Roseburia</taxon>
    </lineage>
</organism>
<sequence length="1546" mass="168245">MTGISFPDSVFAAQDDTAVVQEEESGTESSKVTESEETEESEEILTEKTGSDGTETELDEIQAAEIVQTETENEADMTETEETVEIKETETEEQTEELQETEKTDARVTSELMVRGTDSFGSMFAQEFSGVAAEQAENNGCNVFSIDMSGNQASVSFETTQDATLVVAVYDENGNQMLASGKKNVTNTETETTVTINSGTIPQYYLVRGYLIETETLRPICTVYESSMYTQEMQEFLAKTTDDFDEEKVLNLDDDDTNNFAVYGDDTIIIPSDTEKNIVVSADDSTNTYVIKKADTDMTSLEEGDIFSYEYADGQFIITKVASIDVNGTTVTITGDDIEMEDVFSYVKIDASDDLANATIDPSACGDGATYEGLSDEPENSEYKAADISGSVKKTMKFRLDKSGKDSDGSYSISGGLWMRITCSAKLYLTFSKCYVELKLDYKGSLDITAKGKFTATVPLPSVGYMFYGIIVELTPSMIYEWEINGAVGADISGTFGIQADNNGITSLTTMPKCTPKLKISGSFYWGLSLEPRVKILSNNVASASLTGKAGIKLNASWKPEILKQEKTIHSCEKCIEGKINAELTLKAGVKMLSKISYNINLIGESKKIADFYYSIDHNDYGLTKCPHLSYRLNLVVVDTDGNLLPDTVVTITDQTGQFEEVKKKTDMLGKLSVYLPESRYTITPVKDGYVPTRRNIEIHMDETIDDLRITLCKTVGGGTGNNSENQINTIRPDVGINSYSQVLSLGDYHSGVIAQDGSLYMWGVNDFGQIGDGTTKNRYKPTKILDHVVSVSLGDYYSGAITQDGSLYMWGSNVYGQIGDGTTEDRYKPTKILDHVIAVSLGYCHSGAITQDGSLYMWGSNDSGQIGDGTTEDRYKPTKILDHVIAVSLGVSHSGAITQDGSLYMWGSNSRGGIGDGTTEVRYKPTKILDHVIAVSLQTGNSGAITQDGSLYMWGSNVYGEIGDGTEEDRYKPTKILDHVIAVSLGDDHSGAITQDGSLYMWGRNYYGEIGDGTEEDRYKPTKILDHVIAVSLGVGHSGAITQDGSLYMWGWNSDGQIGDGTTKARYTPTQITIPGGVALPSDLKFDFDISTQSEEASADSVLASDTAVDSTKQAPESELADQPELFEEEEVSVFKADTTETNTAIGTQTASFKNLTPNDTYNFYVARSLTADDLLASDNILDIRQAVAGEDGRMSVTYQPRETDDNAVIFVVGSTPKDLSGAQITIGNTTYNGTAKSVTAAVECDGKTLVEGRDYLVTGGFEITGTGTYTLTIIGTGTYTGTASAAYTVTCQHNYTESITKQPTCTEPGRKTLTCSICGAVKDTTSIPKTAHTYKNKKVTKRATTSKNGTFTAVCSVCGAEQTEVIYAAKTIKLSKTSMTYNGKKQKPSVTITDAAGKKLKNGTDYKVTYPKKTQNVGKYTVTVTLKGNYTGTVKKTFTILPKNTAISKLTASKNTVTVKWRKQTKQTAGYEIQYSTSSKFTKKTTKTVKVTKNSTTSKKITKLKAKKKYYVRIRTYQTVKVGKKSTKIYSGWSKAKTITTKKS</sequence>